<dbReference type="AlphaFoldDB" id="A0A0R1GTC4"/>
<keyword evidence="1" id="KW-0812">Transmembrane</keyword>
<dbReference type="OrthoDB" id="2322546at2"/>
<keyword evidence="1" id="KW-1133">Transmembrane helix</keyword>
<evidence type="ECO:0000313" key="3">
    <source>
        <dbReference type="Proteomes" id="UP000051461"/>
    </source>
</evidence>
<proteinExistence type="predicted"/>
<sequence>MNFFWVLLDLIFLASAGFTVYRQSKITFHARYNYFALGYGVIFGFMLVMYAIPGFTYMVMVALFILLNVMSGVGGLAEDRVITNGIFYGVTVRYTDLAAVTLTSRPMPGEKHFTIAIFTLKRNGRNIRLNFSQSLETLVEDLRKNLPSEVALVVR</sequence>
<dbReference type="EMBL" id="AZDA01000090">
    <property type="protein sequence ID" value="KRK34634.1"/>
    <property type="molecule type" value="Genomic_DNA"/>
</dbReference>
<evidence type="ECO:0000313" key="2">
    <source>
        <dbReference type="EMBL" id="KRK34634.1"/>
    </source>
</evidence>
<comment type="caution">
    <text evidence="2">The sequence shown here is derived from an EMBL/GenBank/DDBJ whole genome shotgun (WGS) entry which is preliminary data.</text>
</comment>
<feature type="transmembrane region" description="Helical" evidence="1">
    <location>
        <begin position="59"/>
        <end position="77"/>
    </location>
</feature>
<keyword evidence="3" id="KW-1185">Reference proteome</keyword>
<accession>A0A0R1GTC4</accession>
<dbReference type="RefSeq" id="WP_057904896.1">
    <property type="nucleotide sequence ID" value="NZ_AZDA01000090.1"/>
</dbReference>
<feature type="transmembrane region" description="Helical" evidence="1">
    <location>
        <begin position="32"/>
        <end position="52"/>
    </location>
</feature>
<keyword evidence="1" id="KW-0472">Membrane</keyword>
<protein>
    <submittedName>
        <fullName evidence="2">Uncharacterized protein</fullName>
    </submittedName>
</protein>
<evidence type="ECO:0000256" key="1">
    <source>
        <dbReference type="SAM" id="Phobius"/>
    </source>
</evidence>
<name>A0A0R1GTC4_9LACO</name>
<dbReference type="STRING" id="1423726.FC07_GL000385"/>
<organism evidence="2 3">
    <name type="scientific">Loigolactobacillus bifermentans DSM 20003</name>
    <dbReference type="NCBI Taxonomy" id="1423726"/>
    <lineage>
        <taxon>Bacteria</taxon>
        <taxon>Bacillati</taxon>
        <taxon>Bacillota</taxon>
        <taxon>Bacilli</taxon>
        <taxon>Lactobacillales</taxon>
        <taxon>Lactobacillaceae</taxon>
        <taxon>Loigolactobacillus</taxon>
    </lineage>
</organism>
<reference evidence="2 3" key="1">
    <citation type="journal article" date="2015" name="Genome Announc.">
        <title>Expanding the biotechnology potential of lactobacilli through comparative genomics of 213 strains and associated genera.</title>
        <authorList>
            <person name="Sun Z."/>
            <person name="Harris H.M."/>
            <person name="McCann A."/>
            <person name="Guo C."/>
            <person name="Argimon S."/>
            <person name="Zhang W."/>
            <person name="Yang X."/>
            <person name="Jeffery I.B."/>
            <person name="Cooney J.C."/>
            <person name="Kagawa T.F."/>
            <person name="Liu W."/>
            <person name="Song Y."/>
            <person name="Salvetti E."/>
            <person name="Wrobel A."/>
            <person name="Rasinkangas P."/>
            <person name="Parkhill J."/>
            <person name="Rea M.C."/>
            <person name="O'Sullivan O."/>
            <person name="Ritari J."/>
            <person name="Douillard F.P."/>
            <person name="Paul Ross R."/>
            <person name="Yang R."/>
            <person name="Briner A.E."/>
            <person name="Felis G.E."/>
            <person name="de Vos W.M."/>
            <person name="Barrangou R."/>
            <person name="Klaenhammer T.R."/>
            <person name="Caufield P.W."/>
            <person name="Cui Y."/>
            <person name="Zhang H."/>
            <person name="O'Toole P.W."/>
        </authorList>
    </citation>
    <scope>NUCLEOTIDE SEQUENCE [LARGE SCALE GENOMIC DNA]</scope>
    <source>
        <strain evidence="2 3">DSM 20003</strain>
    </source>
</reference>
<dbReference type="Proteomes" id="UP000051461">
    <property type="component" value="Unassembled WGS sequence"/>
</dbReference>
<dbReference type="PATRIC" id="fig|1423726.3.peg.402"/>
<gene>
    <name evidence="2" type="ORF">FC07_GL000385</name>
</gene>